<evidence type="ECO:0000259" key="7">
    <source>
        <dbReference type="Pfam" id="PF00005"/>
    </source>
</evidence>
<feature type="domain" description="ABC transporter" evidence="7">
    <location>
        <begin position="5"/>
        <end position="148"/>
    </location>
</feature>
<dbReference type="Gene3D" id="3.40.50.300">
    <property type="entry name" value="P-loop containing nucleotide triphosphate hydrolases"/>
    <property type="match status" value="1"/>
</dbReference>
<feature type="non-terminal residue" evidence="8">
    <location>
        <position position="148"/>
    </location>
</feature>
<sequence>FKVLLKSLSGRFGSRELIGIMGPSGAGKSTLMNILAGYRETGMKGQILVNGKPRDLRTFRKMSCYIMQEDILLPHLTPREAMMVSANLKLDETLEVKKELVNEILTALGLLDCAHTRTSSLSGGQCKRLAIALELVNNPPVMFFDEPT</sequence>
<dbReference type="EMBL" id="JAHRIN010034215">
    <property type="protein sequence ID" value="MEQ2203134.1"/>
    <property type="molecule type" value="Genomic_DNA"/>
</dbReference>
<evidence type="ECO:0000256" key="6">
    <source>
        <dbReference type="ARBA" id="ARBA00023136"/>
    </source>
</evidence>
<dbReference type="InterPro" id="IPR027417">
    <property type="entry name" value="P-loop_NTPase"/>
</dbReference>
<reference evidence="8 9" key="1">
    <citation type="submission" date="2021-06" db="EMBL/GenBank/DDBJ databases">
        <authorList>
            <person name="Palmer J.M."/>
        </authorList>
    </citation>
    <scope>NUCLEOTIDE SEQUENCE [LARGE SCALE GENOMIC DNA]</scope>
    <source>
        <strain evidence="8 9">XC_2019</strain>
        <tissue evidence="8">Muscle</tissue>
    </source>
</reference>
<dbReference type="SUPFAM" id="SSF52540">
    <property type="entry name" value="P-loop containing nucleoside triphosphate hydrolases"/>
    <property type="match status" value="1"/>
</dbReference>
<keyword evidence="3" id="KW-0813">Transport</keyword>
<evidence type="ECO:0000313" key="8">
    <source>
        <dbReference type="EMBL" id="MEQ2203134.1"/>
    </source>
</evidence>
<proteinExistence type="inferred from homology"/>
<evidence type="ECO:0000256" key="2">
    <source>
        <dbReference type="ARBA" id="ARBA00005814"/>
    </source>
</evidence>
<name>A0ABV0R4S1_9TELE</name>
<keyword evidence="8" id="KW-0547">Nucleotide-binding</keyword>
<dbReference type="PANTHER" id="PTHR48041">
    <property type="entry name" value="ABC TRANSPORTER G FAMILY MEMBER 28"/>
    <property type="match status" value="1"/>
</dbReference>
<evidence type="ECO:0000256" key="3">
    <source>
        <dbReference type="ARBA" id="ARBA00022448"/>
    </source>
</evidence>
<evidence type="ECO:0000256" key="4">
    <source>
        <dbReference type="ARBA" id="ARBA00022692"/>
    </source>
</evidence>
<dbReference type="PANTHER" id="PTHR48041:SF75">
    <property type="entry name" value="ATP-BINDING CASSETTE SUB-FAMILY G MEMBER 4"/>
    <property type="match status" value="1"/>
</dbReference>
<keyword evidence="6" id="KW-0472">Membrane</keyword>
<evidence type="ECO:0000256" key="1">
    <source>
        <dbReference type="ARBA" id="ARBA00004141"/>
    </source>
</evidence>
<accession>A0ABV0R4S1</accession>
<dbReference type="Proteomes" id="UP001434883">
    <property type="component" value="Unassembled WGS sequence"/>
</dbReference>
<keyword evidence="8" id="KW-0067">ATP-binding</keyword>
<gene>
    <name evidence="8" type="primary">ABCG4_3</name>
    <name evidence="8" type="ORF">XENOCAPTIV_025267</name>
</gene>
<comment type="caution">
    <text evidence="8">The sequence shown here is derived from an EMBL/GenBank/DDBJ whole genome shotgun (WGS) entry which is preliminary data.</text>
</comment>
<dbReference type="InterPro" id="IPR050352">
    <property type="entry name" value="ABCG_transporters"/>
</dbReference>
<keyword evidence="9" id="KW-1185">Reference proteome</keyword>
<keyword evidence="4" id="KW-0812">Transmembrane</keyword>
<comment type="subcellular location">
    <subcellularLocation>
        <location evidence="1">Membrane</location>
        <topology evidence="1">Multi-pass membrane protein</topology>
    </subcellularLocation>
</comment>
<feature type="non-terminal residue" evidence="8">
    <location>
        <position position="1"/>
    </location>
</feature>
<dbReference type="InterPro" id="IPR003439">
    <property type="entry name" value="ABC_transporter-like_ATP-bd"/>
</dbReference>
<dbReference type="Pfam" id="PF00005">
    <property type="entry name" value="ABC_tran"/>
    <property type="match status" value="1"/>
</dbReference>
<comment type="similarity">
    <text evidence="2">Belongs to the ABC transporter superfamily. ABCG family. Eye pigment precursor importer (TC 3.A.1.204) subfamily.</text>
</comment>
<evidence type="ECO:0000313" key="9">
    <source>
        <dbReference type="Proteomes" id="UP001434883"/>
    </source>
</evidence>
<keyword evidence="5" id="KW-1133">Transmembrane helix</keyword>
<dbReference type="GO" id="GO:0005524">
    <property type="term" value="F:ATP binding"/>
    <property type="evidence" value="ECO:0007669"/>
    <property type="project" value="UniProtKB-KW"/>
</dbReference>
<evidence type="ECO:0000256" key="5">
    <source>
        <dbReference type="ARBA" id="ARBA00022989"/>
    </source>
</evidence>
<organism evidence="8 9">
    <name type="scientific">Xenoophorus captivus</name>
    <dbReference type="NCBI Taxonomy" id="1517983"/>
    <lineage>
        <taxon>Eukaryota</taxon>
        <taxon>Metazoa</taxon>
        <taxon>Chordata</taxon>
        <taxon>Craniata</taxon>
        <taxon>Vertebrata</taxon>
        <taxon>Euteleostomi</taxon>
        <taxon>Actinopterygii</taxon>
        <taxon>Neopterygii</taxon>
        <taxon>Teleostei</taxon>
        <taxon>Neoteleostei</taxon>
        <taxon>Acanthomorphata</taxon>
        <taxon>Ovalentaria</taxon>
        <taxon>Atherinomorphae</taxon>
        <taxon>Cyprinodontiformes</taxon>
        <taxon>Goodeidae</taxon>
        <taxon>Xenoophorus</taxon>
    </lineage>
</organism>
<protein>
    <submittedName>
        <fullName evidence="8">ATP-binding cassette sub- G member 4</fullName>
    </submittedName>
</protein>